<dbReference type="PANTHER" id="PTHR41773">
    <property type="entry name" value="GTP PYROPHOSPHATASE-RELATED"/>
    <property type="match status" value="1"/>
</dbReference>
<dbReference type="SMART" id="SM00954">
    <property type="entry name" value="RelA_SpoT"/>
    <property type="match status" value="1"/>
</dbReference>
<dbReference type="Gene3D" id="3.30.460.10">
    <property type="entry name" value="Beta Polymerase, domain 2"/>
    <property type="match status" value="1"/>
</dbReference>
<feature type="domain" description="RelA/SpoT" evidence="1">
    <location>
        <begin position="44"/>
        <end position="167"/>
    </location>
</feature>
<sequence>MEIDEVQAGYESARPKYEQLKGEIIYILESALAQRGIAIHMLEGRIKPVDSLIAKMDRQKTELPFEEIVDIFGIRIIGLFLSDIQEIGKLLEETFELESTDDKITAKPHEEFGYLSVHYVARLPDSFSGPRYDGIKGLRFEVQVRTIAMHDWATISHYLDYKSPNAIPSNLHRDFNALSAMFYVADFHFELVFSSSQQARLQAEQKAQIANTLGIEEINLDTLTAYLKKKNPTRDSTSSVEISNLVEEPVASGYQTISRLDSDLDRSKEAFIIYEAENPPRPGPQYADAGVVRVAPSIANEEFLSARGQEALTMADRYRQYRSHVIDSDAVSA</sequence>
<gene>
    <name evidence="2" type="ORF">METZ01_LOCUS205735</name>
</gene>
<name>A0A382ESD1_9ZZZZ</name>
<dbReference type="Pfam" id="PF04607">
    <property type="entry name" value="RelA_SpoT"/>
    <property type="match status" value="1"/>
</dbReference>
<organism evidence="2">
    <name type="scientific">marine metagenome</name>
    <dbReference type="NCBI Taxonomy" id="408172"/>
    <lineage>
        <taxon>unclassified sequences</taxon>
        <taxon>metagenomes</taxon>
        <taxon>ecological metagenomes</taxon>
    </lineage>
</organism>
<dbReference type="InterPro" id="IPR007685">
    <property type="entry name" value="RelA_SpoT"/>
</dbReference>
<dbReference type="InterPro" id="IPR043519">
    <property type="entry name" value="NT_sf"/>
</dbReference>
<accession>A0A382ESD1</accession>
<dbReference type="CDD" id="cd05399">
    <property type="entry name" value="NT_Rel-Spo_like"/>
    <property type="match status" value="1"/>
</dbReference>
<reference evidence="2" key="1">
    <citation type="submission" date="2018-05" db="EMBL/GenBank/DDBJ databases">
        <authorList>
            <person name="Lanie J.A."/>
            <person name="Ng W.-L."/>
            <person name="Kazmierczak K.M."/>
            <person name="Andrzejewski T.M."/>
            <person name="Davidsen T.M."/>
            <person name="Wayne K.J."/>
            <person name="Tettelin H."/>
            <person name="Glass J.I."/>
            <person name="Rusch D."/>
            <person name="Podicherti R."/>
            <person name="Tsui H.-C.T."/>
            <person name="Winkler M.E."/>
        </authorList>
    </citation>
    <scope>NUCLEOTIDE SEQUENCE</scope>
</reference>
<dbReference type="PANTHER" id="PTHR41773:SF1">
    <property type="entry name" value="RELA_SPOT DOMAIN-CONTAINING PROTEIN"/>
    <property type="match status" value="1"/>
</dbReference>
<dbReference type="Gene3D" id="1.10.287.860">
    <property type="entry name" value="Nucleotidyltransferase"/>
    <property type="match status" value="1"/>
</dbReference>
<evidence type="ECO:0000313" key="2">
    <source>
        <dbReference type="EMBL" id="SVB52881.1"/>
    </source>
</evidence>
<proteinExistence type="predicted"/>
<dbReference type="AlphaFoldDB" id="A0A382ESD1"/>
<dbReference type="EMBL" id="UINC01045749">
    <property type="protein sequence ID" value="SVB52881.1"/>
    <property type="molecule type" value="Genomic_DNA"/>
</dbReference>
<dbReference type="SUPFAM" id="SSF81301">
    <property type="entry name" value="Nucleotidyltransferase"/>
    <property type="match status" value="1"/>
</dbReference>
<protein>
    <recommendedName>
        <fullName evidence="1">RelA/SpoT domain-containing protein</fullName>
    </recommendedName>
</protein>
<dbReference type="GO" id="GO:0015969">
    <property type="term" value="P:guanosine tetraphosphate metabolic process"/>
    <property type="evidence" value="ECO:0007669"/>
    <property type="project" value="InterPro"/>
</dbReference>
<evidence type="ECO:0000259" key="1">
    <source>
        <dbReference type="SMART" id="SM00954"/>
    </source>
</evidence>